<evidence type="ECO:0000256" key="7">
    <source>
        <dbReference type="ARBA" id="ARBA00023918"/>
    </source>
</evidence>
<evidence type="ECO:0000256" key="8">
    <source>
        <dbReference type="ARBA" id="ARBA00023929"/>
    </source>
</evidence>
<evidence type="ECO:0000256" key="12">
    <source>
        <dbReference type="PIRSR" id="PIRSR000477-2"/>
    </source>
</evidence>
<feature type="binding site" evidence="12">
    <location>
        <position position="254"/>
    </location>
    <ligand>
        <name>a purine D-ribonucleoside</name>
        <dbReference type="ChEBI" id="CHEBI:142355"/>
    </ligand>
</feature>
<dbReference type="PANTHER" id="PTHR11904">
    <property type="entry name" value="METHYLTHIOADENOSINE/PURINE NUCLEOSIDE PHOSPHORYLASE"/>
    <property type="match status" value="1"/>
</dbReference>
<dbReference type="Gene3D" id="3.40.50.1580">
    <property type="entry name" value="Nucleoside phosphorylase domain"/>
    <property type="match status" value="1"/>
</dbReference>
<organism evidence="14 15">
    <name type="scientific">Brachionus plicatilis</name>
    <name type="common">Marine rotifer</name>
    <name type="synonym">Brachionus muelleri</name>
    <dbReference type="NCBI Taxonomy" id="10195"/>
    <lineage>
        <taxon>Eukaryota</taxon>
        <taxon>Metazoa</taxon>
        <taxon>Spiralia</taxon>
        <taxon>Gnathifera</taxon>
        <taxon>Rotifera</taxon>
        <taxon>Eurotatoria</taxon>
        <taxon>Monogononta</taxon>
        <taxon>Pseudotrocha</taxon>
        <taxon>Ploima</taxon>
        <taxon>Brachionidae</taxon>
        <taxon>Brachionus</taxon>
    </lineage>
</organism>
<dbReference type="STRING" id="10195.A0A3M7PGE2"/>
<feature type="binding site" evidence="12">
    <location>
        <begin position="97"/>
        <end position="99"/>
    </location>
    <ligand>
        <name>phosphate</name>
        <dbReference type="ChEBI" id="CHEBI:43474"/>
    </ligand>
</feature>
<comment type="pathway">
    <text evidence="1 11">Purine metabolism; purine nucleoside salvage.</text>
</comment>
<protein>
    <recommendedName>
        <fullName evidence="4 11">Purine nucleoside phosphorylase</fullName>
        <ecNumber evidence="3 11">2.4.2.1</ecNumber>
    </recommendedName>
    <alternativeName>
        <fullName evidence="11">Inosine-guanosine phosphorylase</fullName>
    </alternativeName>
</protein>
<dbReference type="GO" id="GO:0004731">
    <property type="term" value="F:purine-nucleoside phosphorylase activity"/>
    <property type="evidence" value="ECO:0007669"/>
    <property type="project" value="UniProtKB-EC"/>
</dbReference>
<sequence length="305" mass="33664">MQRNENHLNVNAITNGEFSFEKVKEIADWLLDRVDIRPKVGIVCGSGLGGLGDRLVGTKVFPYAEVPNFPKSTVVGHKGNLIFGFLDSTPVVCMQGRFHAYEGYSNALCTMPMKVFKLLGVESVILTCAAGGINQSFEVGDIMLIKDHIAPLLWTLQNPLVGHNDDRFGPRFPAVNRIYTKAYRDQFRKIAEEKNLKILEGVYSSLGGPCYETVSELRGLLQLGADAVGMSTAHEALVASYCGLKVLAIALITNKAIIEYDSENFPNHEEVIETANERAKDLEELVCRFVAKVELESIDLNNNLV</sequence>
<dbReference type="GO" id="GO:0047975">
    <property type="term" value="F:guanosine phosphorylase activity"/>
    <property type="evidence" value="ECO:0007669"/>
    <property type="project" value="RHEA"/>
</dbReference>
<evidence type="ECO:0000256" key="9">
    <source>
        <dbReference type="ARBA" id="ARBA00023950"/>
    </source>
</evidence>
<dbReference type="EC" id="2.4.2.1" evidence="3 11"/>
<feature type="binding site" evidence="12">
    <location>
        <position position="231"/>
    </location>
    <ligand>
        <name>phosphate</name>
        <dbReference type="ChEBI" id="CHEBI:43474"/>
    </ligand>
</feature>
<dbReference type="Proteomes" id="UP000276133">
    <property type="component" value="Unassembled WGS sequence"/>
</dbReference>
<feature type="binding site" evidence="12">
    <location>
        <position position="212"/>
    </location>
    <ligand>
        <name>a purine D-ribonucleoside</name>
        <dbReference type="ChEBI" id="CHEBI:142355"/>
    </ligand>
</feature>
<comment type="caution">
    <text evidence="14">The sequence shown here is derived from an EMBL/GenBank/DDBJ whole genome shotgun (WGS) entry which is preliminary data.</text>
</comment>
<gene>
    <name evidence="14" type="ORF">BpHYR1_050875</name>
</gene>
<evidence type="ECO:0000313" key="15">
    <source>
        <dbReference type="Proteomes" id="UP000276133"/>
    </source>
</evidence>
<dbReference type="OrthoDB" id="10261782at2759"/>
<dbReference type="GO" id="GO:0009116">
    <property type="term" value="P:nucleoside metabolic process"/>
    <property type="evidence" value="ECO:0007669"/>
    <property type="project" value="InterPro"/>
</dbReference>
<dbReference type="Pfam" id="PF01048">
    <property type="entry name" value="PNP_UDP_1"/>
    <property type="match status" value="1"/>
</dbReference>
<keyword evidence="6 11" id="KW-0808">Transferase</keyword>
<dbReference type="UniPathway" id="UPA00606"/>
<evidence type="ECO:0000313" key="14">
    <source>
        <dbReference type="EMBL" id="RMZ98083.1"/>
    </source>
</evidence>
<evidence type="ECO:0000256" key="6">
    <source>
        <dbReference type="ARBA" id="ARBA00022679"/>
    </source>
</evidence>
<evidence type="ECO:0000259" key="13">
    <source>
        <dbReference type="Pfam" id="PF01048"/>
    </source>
</evidence>
<keyword evidence="5 11" id="KW-0328">Glycosyltransferase</keyword>
<comment type="catalytic activity">
    <reaction evidence="7">
        <text>inosine + phosphate = alpha-D-ribose 1-phosphate + hypoxanthine</text>
        <dbReference type="Rhea" id="RHEA:27646"/>
        <dbReference type="ChEBI" id="CHEBI:17368"/>
        <dbReference type="ChEBI" id="CHEBI:17596"/>
        <dbReference type="ChEBI" id="CHEBI:43474"/>
        <dbReference type="ChEBI" id="CHEBI:57720"/>
        <dbReference type="EC" id="2.4.2.1"/>
    </reaction>
</comment>
<proteinExistence type="inferred from homology"/>
<dbReference type="InterPro" id="IPR000845">
    <property type="entry name" value="Nucleoside_phosphorylase_d"/>
</dbReference>
<evidence type="ECO:0000256" key="11">
    <source>
        <dbReference type="PIRNR" id="PIRNR000477"/>
    </source>
</evidence>
<dbReference type="InterPro" id="IPR011270">
    <property type="entry name" value="Pur_Nuc_Pase_Ino/Guo-sp"/>
</dbReference>
<feature type="binding site" evidence="12">
    <location>
        <position position="77"/>
    </location>
    <ligand>
        <name>phosphate</name>
        <dbReference type="ChEBI" id="CHEBI:43474"/>
    </ligand>
</feature>
<dbReference type="InterPro" id="IPR035994">
    <property type="entry name" value="Nucleoside_phosphorylase_sf"/>
</dbReference>
<dbReference type="NCBIfam" id="TIGR01697">
    <property type="entry name" value="PNPH-PUNA-XAPA"/>
    <property type="match status" value="1"/>
</dbReference>
<feature type="domain" description="Nucleoside phosphorylase" evidence="13">
    <location>
        <begin position="39"/>
        <end position="291"/>
    </location>
</feature>
<comment type="function">
    <text evidence="11">The purine nucleoside phosphorylases catalyze the phosphorolytic breakdown of the N-glycosidic bond in the beta-(deoxy)ribonucleoside molecules, with the formation of the corresponding free purine bases and pentose-1-phosphate.</text>
</comment>
<evidence type="ECO:0000256" key="10">
    <source>
        <dbReference type="ARBA" id="ARBA00023970"/>
    </source>
</evidence>
<evidence type="ECO:0000256" key="1">
    <source>
        <dbReference type="ARBA" id="ARBA00005058"/>
    </source>
</evidence>
<dbReference type="NCBIfam" id="NF006054">
    <property type="entry name" value="PRK08202.1"/>
    <property type="match status" value="1"/>
</dbReference>
<comment type="similarity">
    <text evidence="2 11">Belongs to the PNP/MTAP phosphorylase family.</text>
</comment>
<keyword evidence="15" id="KW-1185">Reference proteome</keyword>
<feature type="binding site" evidence="12">
    <location>
        <position position="129"/>
    </location>
    <ligand>
        <name>phosphate</name>
        <dbReference type="ChEBI" id="CHEBI:43474"/>
    </ligand>
</feature>
<evidence type="ECO:0000256" key="3">
    <source>
        <dbReference type="ARBA" id="ARBA00011886"/>
    </source>
</evidence>
<accession>A0A3M7PGE2</accession>
<dbReference type="FunFam" id="3.40.50.1580:FF:000004">
    <property type="entry name" value="Purine nucleoside phosphorylase"/>
    <property type="match status" value="1"/>
</dbReference>
<evidence type="ECO:0000256" key="5">
    <source>
        <dbReference type="ARBA" id="ARBA00022676"/>
    </source>
</evidence>
<dbReference type="SUPFAM" id="SSF53167">
    <property type="entry name" value="Purine and uridine phosphorylases"/>
    <property type="match status" value="1"/>
</dbReference>
<dbReference type="GO" id="GO:0005737">
    <property type="term" value="C:cytoplasm"/>
    <property type="evidence" value="ECO:0007669"/>
    <property type="project" value="TreeGrafter"/>
</dbReference>
<comment type="catalytic activity">
    <reaction evidence="10">
        <text>guanosine + phosphate = alpha-D-ribose 1-phosphate + guanine</text>
        <dbReference type="Rhea" id="RHEA:13233"/>
        <dbReference type="ChEBI" id="CHEBI:16235"/>
        <dbReference type="ChEBI" id="CHEBI:16750"/>
        <dbReference type="ChEBI" id="CHEBI:43474"/>
        <dbReference type="ChEBI" id="CHEBI:57720"/>
        <dbReference type="EC" id="2.4.2.1"/>
    </reaction>
</comment>
<reference evidence="14 15" key="1">
    <citation type="journal article" date="2018" name="Sci. Rep.">
        <title>Genomic signatures of local adaptation to the degree of environmental predictability in rotifers.</title>
        <authorList>
            <person name="Franch-Gras L."/>
            <person name="Hahn C."/>
            <person name="Garcia-Roger E.M."/>
            <person name="Carmona M.J."/>
            <person name="Serra M."/>
            <person name="Gomez A."/>
        </authorList>
    </citation>
    <scope>NUCLEOTIDE SEQUENCE [LARGE SCALE GENOMIC DNA]</scope>
    <source>
        <strain evidence="14">HYR1</strain>
    </source>
</reference>
<dbReference type="PANTHER" id="PTHR11904:SF9">
    <property type="entry name" value="PURINE NUCLEOSIDE PHOSPHORYLASE-RELATED"/>
    <property type="match status" value="1"/>
</dbReference>
<comment type="catalytic activity">
    <reaction evidence="9">
        <text>2'-deoxyinosine + phosphate = 2-deoxy-alpha-D-ribose 1-phosphate + hypoxanthine</text>
        <dbReference type="Rhea" id="RHEA:27750"/>
        <dbReference type="ChEBI" id="CHEBI:17368"/>
        <dbReference type="ChEBI" id="CHEBI:28997"/>
        <dbReference type="ChEBI" id="CHEBI:43474"/>
        <dbReference type="ChEBI" id="CHEBI:57259"/>
        <dbReference type="EC" id="2.4.2.1"/>
    </reaction>
</comment>
<feature type="binding site" evidence="12">
    <location>
        <position position="46"/>
    </location>
    <ligand>
        <name>phosphate</name>
        <dbReference type="ChEBI" id="CHEBI:43474"/>
    </ligand>
</feature>
<dbReference type="NCBIfam" id="TIGR01700">
    <property type="entry name" value="PNPH"/>
    <property type="match status" value="1"/>
</dbReference>
<evidence type="ECO:0000256" key="4">
    <source>
        <dbReference type="ARBA" id="ARBA00013834"/>
    </source>
</evidence>
<evidence type="ECO:0000256" key="2">
    <source>
        <dbReference type="ARBA" id="ARBA00006751"/>
    </source>
</evidence>
<name>A0A3M7PGE2_BRAPC</name>
<dbReference type="EMBL" id="REGN01010991">
    <property type="protein sequence ID" value="RMZ98083.1"/>
    <property type="molecule type" value="Genomic_DNA"/>
</dbReference>
<dbReference type="InterPro" id="IPR011268">
    <property type="entry name" value="Purine_phosphorylase"/>
</dbReference>
<dbReference type="AlphaFoldDB" id="A0A3M7PGE2"/>
<dbReference type="CDD" id="cd09009">
    <property type="entry name" value="PNP-EcPNPII_like"/>
    <property type="match status" value="1"/>
</dbReference>
<dbReference type="PIRSF" id="PIRSF000477">
    <property type="entry name" value="PurNPase"/>
    <property type="match status" value="1"/>
</dbReference>
<comment type="catalytic activity">
    <reaction evidence="8">
        <text>2'-deoxyguanosine + phosphate = 2-deoxy-alpha-D-ribose 1-phosphate + guanine</text>
        <dbReference type="Rhea" id="RHEA:27738"/>
        <dbReference type="ChEBI" id="CHEBI:16235"/>
        <dbReference type="ChEBI" id="CHEBI:17172"/>
        <dbReference type="ChEBI" id="CHEBI:43474"/>
        <dbReference type="ChEBI" id="CHEBI:57259"/>
        <dbReference type="EC" id="2.4.2.1"/>
    </reaction>
</comment>